<keyword evidence="1" id="KW-1133">Transmembrane helix</keyword>
<dbReference type="EMBL" id="CAKOFQ010006840">
    <property type="protein sequence ID" value="CAH1975808.1"/>
    <property type="molecule type" value="Genomic_DNA"/>
</dbReference>
<dbReference type="AlphaFoldDB" id="A0A9P0KRE8"/>
<evidence type="ECO:0008006" key="4">
    <source>
        <dbReference type="Google" id="ProtNLM"/>
    </source>
</evidence>
<sequence>MSDTETEIALSAFTVLMSAYNLYLLLKKKKNPRQRRRWLTTHHKTRYHYDGTRLLNNLNQEPSGQFDNFCRMSSIDFEYLLQLIGPRIKKQDTVFRESIPTNVRLAVTLRFLATGNSFKSLHYLFKVSPQVISLSVKRYVRHCVLL</sequence>
<keyword evidence="1" id="KW-0812">Transmembrane</keyword>
<evidence type="ECO:0000313" key="2">
    <source>
        <dbReference type="EMBL" id="CAH1975808.1"/>
    </source>
</evidence>
<evidence type="ECO:0000313" key="3">
    <source>
        <dbReference type="Proteomes" id="UP001152888"/>
    </source>
</evidence>
<dbReference type="Proteomes" id="UP001152888">
    <property type="component" value="Unassembled WGS sequence"/>
</dbReference>
<dbReference type="OrthoDB" id="2162691at2759"/>
<accession>A0A9P0KRE8</accession>
<protein>
    <recommendedName>
        <fullName evidence="4">Transposase Helix-turn-helix domain-containing protein</fullName>
    </recommendedName>
</protein>
<gene>
    <name evidence="2" type="ORF">ACAOBT_LOCUS11804</name>
</gene>
<feature type="transmembrane region" description="Helical" evidence="1">
    <location>
        <begin position="6"/>
        <end position="26"/>
    </location>
</feature>
<keyword evidence="1" id="KW-0472">Membrane</keyword>
<organism evidence="2 3">
    <name type="scientific">Acanthoscelides obtectus</name>
    <name type="common">Bean weevil</name>
    <name type="synonym">Bruchus obtectus</name>
    <dbReference type="NCBI Taxonomy" id="200917"/>
    <lineage>
        <taxon>Eukaryota</taxon>
        <taxon>Metazoa</taxon>
        <taxon>Ecdysozoa</taxon>
        <taxon>Arthropoda</taxon>
        <taxon>Hexapoda</taxon>
        <taxon>Insecta</taxon>
        <taxon>Pterygota</taxon>
        <taxon>Neoptera</taxon>
        <taxon>Endopterygota</taxon>
        <taxon>Coleoptera</taxon>
        <taxon>Polyphaga</taxon>
        <taxon>Cucujiformia</taxon>
        <taxon>Chrysomeloidea</taxon>
        <taxon>Chrysomelidae</taxon>
        <taxon>Bruchinae</taxon>
        <taxon>Bruchini</taxon>
        <taxon>Acanthoscelides</taxon>
    </lineage>
</organism>
<evidence type="ECO:0000256" key="1">
    <source>
        <dbReference type="SAM" id="Phobius"/>
    </source>
</evidence>
<name>A0A9P0KRE8_ACAOB</name>
<keyword evidence="3" id="KW-1185">Reference proteome</keyword>
<reference evidence="2" key="1">
    <citation type="submission" date="2022-03" db="EMBL/GenBank/DDBJ databases">
        <authorList>
            <person name="Sayadi A."/>
        </authorList>
    </citation>
    <scope>NUCLEOTIDE SEQUENCE</scope>
</reference>
<comment type="caution">
    <text evidence="2">The sequence shown here is derived from an EMBL/GenBank/DDBJ whole genome shotgun (WGS) entry which is preliminary data.</text>
</comment>
<proteinExistence type="predicted"/>